<keyword evidence="2" id="KW-0479">Metal-binding</keyword>
<evidence type="ECO:0000256" key="3">
    <source>
        <dbReference type="ARBA" id="ARBA00022801"/>
    </source>
</evidence>
<evidence type="ECO:0000256" key="2">
    <source>
        <dbReference type="ARBA" id="ARBA00022723"/>
    </source>
</evidence>
<evidence type="ECO:0000259" key="5">
    <source>
        <dbReference type="Pfam" id="PF00413"/>
    </source>
</evidence>
<sequence length="213" mass="23709">MIRKFAVASFLVFVCACSKNSPTLGPGDENQLASAAETNCGFVSNSYGQRVSWKKNIPLTLKVYNDFPTEYLEVLNKAAAHWNDAAGMTLLMFENTGTSLAATSKDGANTLLWKQEWPEKLSKLQGVTNLYWNNNELTEADIQINNKNFNFFTESATTPYDLHLESLLIHELGHALGLRHQSTVPSVMWAILNGGVKRIEISAADRESIKCEY</sequence>
<dbReference type="EC" id="3.4.24.-" evidence="6"/>
<gene>
    <name evidence="6" type="ORF">MNR06_10605</name>
</gene>
<reference evidence="6" key="1">
    <citation type="submission" date="2022-03" db="EMBL/GenBank/DDBJ databases">
        <title>Genome Identification and Characterization of new species Bdellovibrio reynosense LBG001 sp. nov. from a Mexico soil sample.</title>
        <authorList>
            <person name="Camilli A."/>
            <person name="Ajao Y."/>
            <person name="Guo X."/>
        </authorList>
    </citation>
    <scope>NUCLEOTIDE SEQUENCE</scope>
    <source>
        <strain evidence="6">LBG001</strain>
    </source>
</reference>
<dbReference type="Pfam" id="PF00413">
    <property type="entry name" value="Peptidase_M10"/>
    <property type="match status" value="1"/>
</dbReference>
<dbReference type="Proteomes" id="UP000830116">
    <property type="component" value="Chromosome"/>
</dbReference>
<accession>A0ABY4C8B0</accession>
<keyword evidence="4" id="KW-0862">Zinc</keyword>
<keyword evidence="3 6" id="KW-0378">Hydrolase</keyword>
<evidence type="ECO:0000256" key="1">
    <source>
        <dbReference type="ARBA" id="ARBA00022670"/>
    </source>
</evidence>
<dbReference type="PROSITE" id="PS51257">
    <property type="entry name" value="PROKAR_LIPOPROTEIN"/>
    <property type="match status" value="1"/>
</dbReference>
<dbReference type="Gene3D" id="3.40.390.10">
    <property type="entry name" value="Collagenase (Catalytic Domain)"/>
    <property type="match status" value="1"/>
</dbReference>
<dbReference type="InterPro" id="IPR024079">
    <property type="entry name" value="MetalloPept_cat_dom_sf"/>
</dbReference>
<evidence type="ECO:0000313" key="6">
    <source>
        <dbReference type="EMBL" id="UOF00152.1"/>
    </source>
</evidence>
<protein>
    <submittedName>
        <fullName evidence="6">Matrixin family metalloprotease</fullName>
        <ecNumber evidence="6">3.4.24.-</ecNumber>
    </submittedName>
</protein>
<feature type="domain" description="Peptidase M10 metallopeptidase" evidence="5">
    <location>
        <begin position="72"/>
        <end position="211"/>
    </location>
</feature>
<organism evidence="6 7">
    <name type="scientific">Bdellovibrio reynosensis</name>
    <dbReference type="NCBI Taxonomy" id="2835041"/>
    <lineage>
        <taxon>Bacteria</taxon>
        <taxon>Pseudomonadati</taxon>
        <taxon>Bdellovibrionota</taxon>
        <taxon>Bdellovibrionia</taxon>
        <taxon>Bdellovibrionales</taxon>
        <taxon>Pseudobdellovibrionaceae</taxon>
        <taxon>Bdellovibrio</taxon>
    </lineage>
</organism>
<keyword evidence="7" id="KW-1185">Reference proteome</keyword>
<dbReference type="InterPro" id="IPR001818">
    <property type="entry name" value="Pept_M10_metallopeptidase"/>
</dbReference>
<keyword evidence="1" id="KW-0645">Protease</keyword>
<dbReference type="RefSeq" id="WP_243535839.1">
    <property type="nucleotide sequence ID" value="NZ_CP093442.1"/>
</dbReference>
<proteinExistence type="predicted"/>
<evidence type="ECO:0000256" key="4">
    <source>
        <dbReference type="ARBA" id="ARBA00022833"/>
    </source>
</evidence>
<evidence type="ECO:0000313" key="7">
    <source>
        <dbReference type="Proteomes" id="UP000830116"/>
    </source>
</evidence>
<dbReference type="SUPFAM" id="SSF55486">
    <property type="entry name" value="Metalloproteases ('zincins'), catalytic domain"/>
    <property type="match status" value="1"/>
</dbReference>
<dbReference type="EMBL" id="CP093442">
    <property type="protein sequence ID" value="UOF00152.1"/>
    <property type="molecule type" value="Genomic_DNA"/>
</dbReference>
<keyword evidence="6" id="KW-0482">Metalloprotease</keyword>
<dbReference type="GO" id="GO:0008237">
    <property type="term" value="F:metallopeptidase activity"/>
    <property type="evidence" value="ECO:0007669"/>
    <property type="project" value="UniProtKB-KW"/>
</dbReference>
<name>A0ABY4C8B0_9BACT</name>